<comment type="caution">
    <text evidence="1">The sequence shown here is derived from an EMBL/GenBank/DDBJ whole genome shotgun (WGS) entry which is preliminary data.</text>
</comment>
<protein>
    <recommendedName>
        <fullName evidence="3">Carboxymuconolactone decarboxylase-like domain-containing protein</fullName>
    </recommendedName>
</protein>
<dbReference type="Gene3D" id="1.20.1290.10">
    <property type="entry name" value="AhpD-like"/>
    <property type="match status" value="1"/>
</dbReference>
<evidence type="ECO:0000313" key="1">
    <source>
        <dbReference type="EMBL" id="SAK85289.1"/>
    </source>
</evidence>
<reference evidence="1" key="1">
    <citation type="submission" date="2016-01" db="EMBL/GenBank/DDBJ databases">
        <authorList>
            <person name="Peeters C."/>
        </authorList>
    </citation>
    <scope>NUCLEOTIDE SEQUENCE [LARGE SCALE GENOMIC DNA]</scope>
    <source>
        <strain evidence="1">LMG 29318</strain>
    </source>
</reference>
<proteinExistence type="predicted"/>
<evidence type="ECO:0008006" key="3">
    <source>
        <dbReference type="Google" id="ProtNLM"/>
    </source>
</evidence>
<dbReference type="InterPro" id="IPR029032">
    <property type="entry name" value="AhpD-like"/>
</dbReference>
<gene>
    <name evidence="1" type="ORF">AWB75_05666</name>
</gene>
<accession>A0A158CSJ0</accession>
<dbReference type="SUPFAM" id="SSF69118">
    <property type="entry name" value="AhpD-like"/>
    <property type="match status" value="1"/>
</dbReference>
<dbReference type="AlphaFoldDB" id="A0A158CSJ0"/>
<dbReference type="EMBL" id="FCOF02000039">
    <property type="protein sequence ID" value="SAK85289.1"/>
    <property type="molecule type" value="Genomic_DNA"/>
</dbReference>
<keyword evidence="2" id="KW-1185">Reference proteome</keyword>
<dbReference type="Proteomes" id="UP000054870">
    <property type="component" value="Unassembled WGS sequence"/>
</dbReference>
<evidence type="ECO:0000313" key="2">
    <source>
        <dbReference type="Proteomes" id="UP000054870"/>
    </source>
</evidence>
<name>A0A158CSJ0_9BURK</name>
<organism evidence="1 2">
    <name type="scientific">Caballeronia catudaia</name>
    <dbReference type="NCBI Taxonomy" id="1777136"/>
    <lineage>
        <taxon>Bacteria</taxon>
        <taxon>Pseudomonadati</taxon>
        <taxon>Pseudomonadota</taxon>
        <taxon>Betaproteobacteria</taxon>
        <taxon>Burkholderiales</taxon>
        <taxon>Burkholderiaceae</taxon>
        <taxon>Caballeronia</taxon>
    </lineage>
</organism>
<sequence length="112" mass="12362">MSSVLRPATAKVGAVNAQAVERYKEMRKALMEVPEVDQKTCEIVHACQLAALGVEISFKMHAIRLFDLKVSKEALQHIIVSGVGVTLIIGQAARVLDWIEEAHAHYLGTRQQ</sequence>